<name>A0AAV7SC61_PLEWA</name>
<reference evidence="3" key="1">
    <citation type="journal article" date="2022" name="bioRxiv">
        <title>Sequencing and chromosome-scale assembly of the giantPleurodeles waltlgenome.</title>
        <authorList>
            <person name="Brown T."/>
            <person name="Elewa A."/>
            <person name="Iarovenko S."/>
            <person name="Subramanian E."/>
            <person name="Araus A.J."/>
            <person name="Petzold A."/>
            <person name="Susuki M."/>
            <person name="Suzuki K.-i.T."/>
            <person name="Hayashi T."/>
            <person name="Toyoda A."/>
            <person name="Oliveira C."/>
            <person name="Osipova E."/>
            <person name="Leigh N.D."/>
            <person name="Simon A."/>
            <person name="Yun M.H."/>
        </authorList>
    </citation>
    <scope>NUCLEOTIDE SEQUENCE</scope>
    <source>
        <strain evidence="3">20211129_DDA</strain>
        <tissue evidence="3">Liver</tissue>
    </source>
</reference>
<evidence type="ECO:0000313" key="4">
    <source>
        <dbReference type="Proteomes" id="UP001066276"/>
    </source>
</evidence>
<feature type="signal peptide" evidence="2">
    <location>
        <begin position="1"/>
        <end position="18"/>
    </location>
</feature>
<organism evidence="3 4">
    <name type="scientific">Pleurodeles waltl</name>
    <name type="common">Iberian ribbed newt</name>
    <dbReference type="NCBI Taxonomy" id="8319"/>
    <lineage>
        <taxon>Eukaryota</taxon>
        <taxon>Metazoa</taxon>
        <taxon>Chordata</taxon>
        <taxon>Craniata</taxon>
        <taxon>Vertebrata</taxon>
        <taxon>Euteleostomi</taxon>
        <taxon>Amphibia</taxon>
        <taxon>Batrachia</taxon>
        <taxon>Caudata</taxon>
        <taxon>Salamandroidea</taxon>
        <taxon>Salamandridae</taxon>
        <taxon>Pleurodelinae</taxon>
        <taxon>Pleurodeles</taxon>
    </lineage>
</organism>
<feature type="region of interest" description="Disordered" evidence="1">
    <location>
        <begin position="46"/>
        <end position="87"/>
    </location>
</feature>
<evidence type="ECO:0000256" key="2">
    <source>
        <dbReference type="SAM" id="SignalP"/>
    </source>
</evidence>
<feature type="chain" id="PRO_5043776091" description="Prepronociceptin" evidence="2">
    <location>
        <begin position="19"/>
        <end position="113"/>
    </location>
</feature>
<evidence type="ECO:0000313" key="3">
    <source>
        <dbReference type="EMBL" id="KAJ1161410.1"/>
    </source>
</evidence>
<dbReference type="EMBL" id="JANPWB010000008">
    <property type="protein sequence ID" value="KAJ1161410.1"/>
    <property type="molecule type" value="Genomic_DNA"/>
</dbReference>
<protein>
    <recommendedName>
        <fullName evidence="5">Prepronociceptin</fullName>
    </recommendedName>
</protein>
<evidence type="ECO:0000256" key="1">
    <source>
        <dbReference type="SAM" id="MobiDB-lite"/>
    </source>
</evidence>
<proteinExistence type="predicted"/>
<keyword evidence="4" id="KW-1185">Reference proteome</keyword>
<dbReference type="AlphaFoldDB" id="A0AAV7SC61"/>
<accession>A0AAV7SC61</accession>
<sequence length="113" mass="12123">MGSFLLGLRRLALSVVSTQYAGDLTEGGWGEPAQVGVPACIGPGFSNGGRKRLKQQSGADEGNKPLSQLVEFPDQSSGGELGKGADNKAQFMKRMKWGCFERHSLRSQRSHSV</sequence>
<gene>
    <name evidence="3" type="ORF">NDU88_001896</name>
</gene>
<keyword evidence="2" id="KW-0732">Signal</keyword>
<dbReference type="Proteomes" id="UP001066276">
    <property type="component" value="Chromosome 4_2"/>
</dbReference>
<comment type="caution">
    <text evidence="3">The sequence shown here is derived from an EMBL/GenBank/DDBJ whole genome shotgun (WGS) entry which is preliminary data.</text>
</comment>
<evidence type="ECO:0008006" key="5">
    <source>
        <dbReference type="Google" id="ProtNLM"/>
    </source>
</evidence>